<organism evidence="2 3">
    <name type="scientific">Chlamydomonas schloesseri</name>
    <dbReference type="NCBI Taxonomy" id="2026947"/>
    <lineage>
        <taxon>Eukaryota</taxon>
        <taxon>Viridiplantae</taxon>
        <taxon>Chlorophyta</taxon>
        <taxon>core chlorophytes</taxon>
        <taxon>Chlorophyceae</taxon>
        <taxon>CS clade</taxon>
        <taxon>Chlamydomonadales</taxon>
        <taxon>Chlamydomonadaceae</taxon>
        <taxon>Chlamydomonas</taxon>
    </lineage>
</organism>
<dbReference type="AlphaFoldDB" id="A0A836BB90"/>
<accession>A0A836BB90</accession>
<comment type="caution">
    <text evidence="2">The sequence shown here is derived from an EMBL/GenBank/DDBJ whole genome shotgun (WGS) entry which is preliminary data.</text>
</comment>
<feature type="compositionally biased region" description="Low complexity" evidence="1">
    <location>
        <begin position="1"/>
        <end position="28"/>
    </location>
</feature>
<gene>
    <name evidence="2" type="ORF">HYH02_001575</name>
</gene>
<protein>
    <recommendedName>
        <fullName evidence="4">PLA2c domain-containing protein</fullName>
    </recommendedName>
</protein>
<reference evidence="2" key="1">
    <citation type="journal article" date="2020" name="bioRxiv">
        <title>Comparative genomics of Chlamydomonas.</title>
        <authorList>
            <person name="Craig R.J."/>
            <person name="Hasan A.R."/>
            <person name="Ness R.W."/>
            <person name="Keightley P.D."/>
        </authorList>
    </citation>
    <scope>NUCLEOTIDE SEQUENCE</scope>
    <source>
        <strain evidence="2">CCAP 11/173</strain>
    </source>
</reference>
<dbReference type="OrthoDB" id="4084751at2759"/>
<keyword evidence="3" id="KW-1185">Reference proteome</keyword>
<dbReference type="InterPro" id="IPR016035">
    <property type="entry name" value="Acyl_Trfase/lysoPLipase"/>
</dbReference>
<dbReference type="GO" id="GO:0005829">
    <property type="term" value="C:cytosol"/>
    <property type="evidence" value="ECO:0007669"/>
    <property type="project" value="TreeGrafter"/>
</dbReference>
<evidence type="ECO:0000313" key="2">
    <source>
        <dbReference type="EMBL" id="KAG2453351.1"/>
    </source>
</evidence>
<proteinExistence type="predicted"/>
<dbReference type="EMBL" id="JAEHOD010000003">
    <property type="protein sequence ID" value="KAG2453351.1"/>
    <property type="molecule type" value="Genomic_DNA"/>
</dbReference>
<dbReference type="PANTHER" id="PTHR10728">
    <property type="entry name" value="CYTOSOLIC PHOSPHOLIPASE A2"/>
    <property type="match status" value="1"/>
</dbReference>
<dbReference type="SUPFAM" id="SSF52151">
    <property type="entry name" value="FabD/lysophospholipase-like"/>
    <property type="match status" value="1"/>
</dbReference>
<dbReference type="GO" id="GO:0046475">
    <property type="term" value="P:glycerophospholipid catabolic process"/>
    <property type="evidence" value="ECO:0007669"/>
    <property type="project" value="TreeGrafter"/>
</dbReference>
<dbReference type="Gene3D" id="3.40.1090.10">
    <property type="entry name" value="Cytosolic phospholipase A2 catalytic domain"/>
    <property type="match status" value="1"/>
</dbReference>
<evidence type="ECO:0000313" key="3">
    <source>
        <dbReference type="Proteomes" id="UP000613740"/>
    </source>
</evidence>
<evidence type="ECO:0008006" key="4">
    <source>
        <dbReference type="Google" id="ProtNLM"/>
    </source>
</evidence>
<dbReference type="PANTHER" id="PTHR10728:SF40">
    <property type="entry name" value="PATATIN FAMILY PROTEIN"/>
    <property type="match status" value="1"/>
</dbReference>
<feature type="region of interest" description="Disordered" evidence="1">
    <location>
        <begin position="1"/>
        <end position="47"/>
    </location>
</feature>
<name>A0A836BB90_9CHLO</name>
<dbReference type="Proteomes" id="UP000613740">
    <property type="component" value="Unassembled WGS sequence"/>
</dbReference>
<sequence length="607" mass="64902">MGCGASRGAAEAPGGPAASAPAKRAPVANGAAEVAVGPPKERPEPKDPIKVKAWVGNAGDGTLPFPELTDEDFGVAVLQDKSDVAVCISGGGFRASTLGLGWLRALNHMGLLAKVKYLCTCSGSSWLGAALCFARGTTTGTFLGHHFPPEMCDLDTLARVGDKGRSYGAAMADAEPLIDYMKAQLKEALDGDDGSKDGIQETRAWTRAMAAAFLAPFGLGDVDGSTTSMIGTKSGIHSTTAVRGAKVGRGQVHLANPQLPFLVISQVLLLPSDPQLYYPYEWTPLYSGCPVPYSSTQPRLGGGWVESVGYNAVLADKPAQLPVAPGSCLTLTVRPTGPASLGEAIGISSAYNSYKWAMGRTSKGRAAHKLLGFNTADLFDMQTWESNQMQLTDGGGCDYHAIYPALRRRVANVIALSASKTPIEDYETFTRDMKDLPGMFGCWSGDDRDTKGLGAPEFNRQRQVFAEGANGYRRLYDALLAKYQAGEAAVVAEEYEVMSNPAMGVPGGWRVRVLWVMNEVQRKWEEGLPADTRDKLHHDRTSLAAKVEEGINPLDADTFQQFPLVSTFAFNYPPELVGLMAAHAAHMLVSNRALVESRMPAPPPRQM</sequence>
<dbReference type="GO" id="GO:0004623">
    <property type="term" value="F:phospholipase A2 activity"/>
    <property type="evidence" value="ECO:0007669"/>
    <property type="project" value="TreeGrafter"/>
</dbReference>
<evidence type="ECO:0000256" key="1">
    <source>
        <dbReference type="SAM" id="MobiDB-lite"/>
    </source>
</evidence>